<evidence type="ECO:0000313" key="1">
    <source>
        <dbReference type="EMBL" id="RJE21111.1"/>
    </source>
</evidence>
<protein>
    <submittedName>
        <fullName evidence="1">Uncharacterized protein</fullName>
    </submittedName>
</protein>
<dbReference type="Proteomes" id="UP000266188">
    <property type="component" value="Unassembled WGS sequence"/>
</dbReference>
<gene>
    <name evidence="1" type="ORF">PHISCL_06545</name>
</gene>
<accession>A0A3A2ZVR4</accession>
<name>A0A3A2ZVR4_9EURO</name>
<keyword evidence="2" id="KW-1185">Reference proteome</keyword>
<dbReference type="AlphaFoldDB" id="A0A3A2ZVR4"/>
<dbReference type="EMBL" id="MVGC01000251">
    <property type="protein sequence ID" value="RJE21111.1"/>
    <property type="molecule type" value="Genomic_DNA"/>
</dbReference>
<organism evidence="1 2">
    <name type="scientific">Aspergillus sclerotialis</name>
    <dbReference type="NCBI Taxonomy" id="2070753"/>
    <lineage>
        <taxon>Eukaryota</taxon>
        <taxon>Fungi</taxon>
        <taxon>Dikarya</taxon>
        <taxon>Ascomycota</taxon>
        <taxon>Pezizomycotina</taxon>
        <taxon>Eurotiomycetes</taxon>
        <taxon>Eurotiomycetidae</taxon>
        <taxon>Eurotiales</taxon>
        <taxon>Aspergillaceae</taxon>
        <taxon>Aspergillus</taxon>
        <taxon>Aspergillus subgen. Polypaecilum</taxon>
    </lineage>
</organism>
<proteinExistence type="predicted"/>
<evidence type="ECO:0000313" key="2">
    <source>
        <dbReference type="Proteomes" id="UP000266188"/>
    </source>
</evidence>
<reference evidence="2" key="1">
    <citation type="submission" date="2017-02" db="EMBL/GenBank/DDBJ databases">
        <authorList>
            <person name="Tafer H."/>
            <person name="Lopandic K."/>
        </authorList>
    </citation>
    <scope>NUCLEOTIDE SEQUENCE [LARGE SCALE GENOMIC DNA]</scope>
    <source>
        <strain evidence="2">CBS 366.77</strain>
    </source>
</reference>
<comment type="caution">
    <text evidence="1">The sequence shown here is derived from an EMBL/GenBank/DDBJ whole genome shotgun (WGS) entry which is preliminary data.</text>
</comment>
<sequence>MDHTETGKPQDGGSTQSRESATLAKIEALTNTFFQLLELYKTVIQEILENPASVDARLRLDSIRARVCHESGQFHQDLRILYQELEQVIRAVKTEDMVFVCQNGVDAVSDASLYTSGKLETEKFLTDVYGLSKDQILQLDQSNDNQSIKVLNAMATAVKFDATSQSSRCPTCFQTFSIVVHLRNGPVDDIPSVCEARDRFWELYNARD</sequence>
<dbReference type="OrthoDB" id="5420280at2759"/>